<evidence type="ECO:0008006" key="4">
    <source>
        <dbReference type="Google" id="ProtNLM"/>
    </source>
</evidence>
<dbReference type="AlphaFoldDB" id="A0A814BCW3"/>
<feature type="transmembrane region" description="Helical" evidence="1">
    <location>
        <begin position="12"/>
        <end position="29"/>
    </location>
</feature>
<gene>
    <name evidence="2" type="ORF">OXX778_LOCUS12635</name>
</gene>
<dbReference type="Proteomes" id="UP000663879">
    <property type="component" value="Unassembled WGS sequence"/>
</dbReference>
<organism evidence="2 3">
    <name type="scientific">Brachionus calyciflorus</name>
    <dbReference type="NCBI Taxonomy" id="104777"/>
    <lineage>
        <taxon>Eukaryota</taxon>
        <taxon>Metazoa</taxon>
        <taxon>Spiralia</taxon>
        <taxon>Gnathifera</taxon>
        <taxon>Rotifera</taxon>
        <taxon>Eurotatoria</taxon>
        <taxon>Monogononta</taxon>
        <taxon>Pseudotrocha</taxon>
        <taxon>Ploima</taxon>
        <taxon>Brachionidae</taxon>
        <taxon>Brachionus</taxon>
    </lineage>
</organism>
<accession>A0A814BCW3</accession>
<keyword evidence="3" id="KW-1185">Reference proteome</keyword>
<keyword evidence="1" id="KW-0812">Transmembrane</keyword>
<keyword evidence="1" id="KW-0472">Membrane</keyword>
<sequence length="163" mass="18583">MAQINKEYLQSGLGVLRIFLLPNIFGLLVSLSCTNDYDTNFYTPLTIALIFTFVSIVCVLSLSIFLLRLFNFMEKYPNFPWETTFFLIDLITWGLLIYIWVQAILGVSDDHNKKVNQDAYWAAIVMGLFAVLINGVIIRLKITKAMGCNFMCIPNECNQDEGC</sequence>
<feature type="transmembrane region" description="Helical" evidence="1">
    <location>
        <begin position="41"/>
        <end position="67"/>
    </location>
</feature>
<proteinExistence type="predicted"/>
<feature type="transmembrane region" description="Helical" evidence="1">
    <location>
        <begin position="79"/>
        <end position="100"/>
    </location>
</feature>
<protein>
    <recommendedName>
        <fullName evidence="4">MARVEL domain-containing protein</fullName>
    </recommendedName>
</protein>
<evidence type="ECO:0000313" key="3">
    <source>
        <dbReference type="Proteomes" id="UP000663879"/>
    </source>
</evidence>
<keyword evidence="1" id="KW-1133">Transmembrane helix</keyword>
<evidence type="ECO:0000313" key="2">
    <source>
        <dbReference type="EMBL" id="CAF0925847.1"/>
    </source>
</evidence>
<dbReference type="PROSITE" id="PS51257">
    <property type="entry name" value="PROKAR_LIPOPROTEIN"/>
    <property type="match status" value="1"/>
</dbReference>
<dbReference type="EMBL" id="CAJNOC010002316">
    <property type="protein sequence ID" value="CAF0925847.1"/>
    <property type="molecule type" value="Genomic_DNA"/>
</dbReference>
<comment type="caution">
    <text evidence="2">The sequence shown here is derived from an EMBL/GenBank/DDBJ whole genome shotgun (WGS) entry which is preliminary data.</text>
</comment>
<evidence type="ECO:0000256" key="1">
    <source>
        <dbReference type="SAM" id="Phobius"/>
    </source>
</evidence>
<feature type="transmembrane region" description="Helical" evidence="1">
    <location>
        <begin position="120"/>
        <end position="140"/>
    </location>
</feature>
<reference evidence="2" key="1">
    <citation type="submission" date="2021-02" db="EMBL/GenBank/DDBJ databases">
        <authorList>
            <person name="Nowell W R."/>
        </authorList>
    </citation>
    <scope>NUCLEOTIDE SEQUENCE</scope>
    <source>
        <strain evidence="2">Ploen Becks lab</strain>
    </source>
</reference>
<name>A0A814BCW3_9BILA</name>